<accession>A0AA38KI63</accession>
<sequence length="244" mass="27735">MCGNRANTLSKVKYELCVVTLRKKGDELKNLDSGMEGWPANVNFSDIWHWSMTSRAKHLGPLGDIYRKKMLETTLNLRRRREPGVAGEELVSSSRPCHTQISPFYNHSRSMQIIKVFHCPRYQVSSGSAECNTIFYNVIPNFTASSDELPSQNHDLQAFNLKTYSSSKESVRLGLLSENLIPQPFSLHEDSPIRLLFVTSCSDVRSISISELLVYETPRRNDIDRRLMLWTTLFCGLPMATGLS</sequence>
<reference evidence="1" key="1">
    <citation type="submission" date="2022-08" db="EMBL/GenBank/DDBJ databases">
        <authorList>
            <consortium name="DOE Joint Genome Institute"/>
            <person name="Min B."/>
            <person name="Riley R."/>
            <person name="Sierra-Patev S."/>
            <person name="Naranjo-Ortiz M."/>
            <person name="Looney B."/>
            <person name="Konkel Z."/>
            <person name="Slot J.C."/>
            <person name="Sakamoto Y."/>
            <person name="Steenwyk J.L."/>
            <person name="Rokas A."/>
            <person name="Carro J."/>
            <person name="Camarero S."/>
            <person name="Ferreira P."/>
            <person name="Molpeceres G."/>
            <person name="Ruiz-Duenas F.J."/>
            <person name="Serrano A."/>
            <person name="Henrissat B."/>
            <person name="Drula E."/>
            <person name="Hughes K.W."/>
            <person name="Mata J.L."/>
            <person name="Ishikawa N.K."/>
            <person name="Vargas-Isla R."/>
            <person name="Ushijima S."/>
            <person name="Smith C.A."/>
            <person name="Ahrendt S."/>
            <person name="Andreopoulos W."/>
            <person name="He G."/>
            <person name="Labutti K."/>
            <person name="Lipzen A."/>
            <person name="Ng V."/>
            <person name="Sandor L."/>
            <person name="Barry K."/>
            <person name="Martinez A.T."/>
            <person name="Xiao Y."/>
            <person name="Gibbons J.G."/>
            <person name="Terashima K."/>
            <person name="Hibbett D.S."/>
            <person name="Grigoriev I.V."/>
        </authorList>
    </citation>
    <scope>NUCLEOTIDE SEQUENCE</scope>
    <source>
        <strain evidence="1">TFB10291</strain>
    </source>
</reference>
<gene>
    <name evidence="1" type="ORF">GGU10DRAFT_330293</name>
</gene>
<comment type="caution">
    <text evidence="1">The sequence shown here is derived from an EMBL/GenBank/DDBJ whole genome shotgun (WGS) entry which is preliminary data.</text>
</comment>
<dbReference type="EMBL" id="MU793266">
    <property type="protein sequence ID" value="KAJ3789011.1"/>
    <property type="molecule type" value="Genomic_DNA"/>
</dbReference>
<name>A0AA38KI63_9AGAR</name>
<keyword evidence="2" id="KW-1185">Reference proteome</keyword>
<evidence type="ECO:0000313" key="1">
    <source>
        <dbReference type="EMBL" id="KAJ3789011.1"/>
    </source>
</evidence>
<proteinExistence type="predicted"/>
<protein>
    <submittedName>
        <fullName evidence="1">Uncharacterized protein</fullName>
    </submittedName>
</protein>
<organism evidence="1 2">
    <name type="scientific">Lentinula aff. detonsa</name>
    <dbReference type="NCBI Taxonomy" id="2804958"/>
    <lineage>
        <taxon>Eukaryota</taxon>
        <taxon>Fungi</taxon>
        <taxon>Dikarya</taxon>
        <taxon>Basidiomycota</taxon>
        <taxon>Agaricomycotina</taxon>
        <taxon>Agaricomycetes</taxon>
        <taxon>Agaricomycetidae</taxon>
        <taxon>Agaricales</taxon>
        <taxon>Marasmiineae</taxon>
        <taxon>Omphalotaceae</taxon>
        <taxon>Lentinula</taxon>
    </lineage>
</organism>
<dbReference type="AlphaFoldDB" id="A0AA38KI63"/>
<evidence type="ECO:0000313" key="2">
    <source>
        <dbReference type="Proteomes" id="UP001163798"/>
    </source>
</evidence>
<dbReference type="Proteomes" id="UP001163798">
    <property type="component" value="Unassembled WGS sequence"/>
</dbReference>